<name>A0AA88CL13_FICCA</name>
<protein>
    <submittedName>
        <fullName evidence="1">Uncharacterized protein</fullName>
    </submittedName>
</protein>
<proteinExistence type="predicted"/>
<evidence type="ECO:0000313" key="2">
    <source>
        <dbReference type="Proteomes" id="UP001187192"/>
    </source>
</evidence>
<dbReference type="EMBL" id="BTGU01004038">
    <property type="protein sequence ID" value="GMN21685.1"/>
    <property type="molecule type" value="Genomic_DNA"/>
</dbReference>
<organism evidence="1 2">
    <name type="scientific">Ficus carica</name>
    <name type="common">Common fig</name>
    <dbReference type="NCBI Taxonomy" id="3494"/>
    <lineage>
        <taxon>Eukaryota</taxon>
        <taxon>Viridiplantae</taxon>
        <taxon>Streptophyta</taxon>
        <taxon>Embryophyta</taxon>
        <taxon>Tracheophyta</taxon>
        <taxon>Spermatophyta</taxon>
        <taxon>Magnoliopsida</taxon>
        <taxon>eudicotyledons</taxon>
        <taxon>Gunneridae</taxon>
        <taxon>Pentapetalae</taxon>
        <taxon>rosids</taxon>
        <taxon>fabids</taxon>
        <taxon>Rosales</taxon>
        <taxon>Moraceae</taxon>
        <taxon>Ficeae</taxon>
        <taxon>Ficus</taxon>
    </lineage>
</organism>
<gene>
    <name evidence="1" type="ORF">TIFTF001_045543</name>
</gene>
<keyword evidence="2" id="KW-1185">Reference proteome</keyword>
<dbReference type="Proteomes" id="UP001187192">
    <property type="component" value="Unassembled WGS sequence"/>
</dbReference>
<evidence type="ECO:0000313" key="1">
    <source>
        <dbReference type="EMBL" id="GMN21685.1"/>
    </source>
</evidence>
<sequence>MTCYAMRSYAKSCYVKYVMSYHAKLISHAMSSHDMPSYAMNYGYAMSMSHVHHD</sequence>
<reference evidence="1" key="1">
    <citation type="submission" date="2023-07" db="EMBL/GenBank/DDBJ databases">
        <title>draft genome sequence of fig (Ficus carica).</title>
        <authorList>
            <person name="Takahashi T."/>
            <person name="Nishimura K."/>
        </authorList>
    </citation>
    <scope>NUCLEOTIDE SEQUENCE</scope>
</reference>
<dbReference type="AlphaFoldDB" id="A0AA88CL13"/>
<accession>A0AA88CL13</accession>
<comment type="caution">
    <text evidence="1">The sequence shown here is derived from an EMBL/GenBank/DDBJ whole genome shotgun (WGS) entry which is preliminary data.</text>
</comment>